<feature type="domain" description="Beta-lactamase-related" evidence="2">
    <location>
        <begin position="30"/>
        <end position="339"/>
    </location>
</feature>
<evidence type="ECO:0000259" key="3">
    <source>
        <dbReference type="Pfam" id="PF11954"/>
    </source>
</evidence>
<dbReference type="SUPFAM" id="SSF56601">
    <property type="entry name" value="beta-lactamase/transpeptidase-like"/>
    <property type="match status" value="1"/>
</dbReference>
<dbReference type="STRING" id="1121022.GCA_000376105_04003"/>
<dbReference type="RefSeq" id="WP_018083689.1">
    <property type="nucleotide sequence ID" value="NZ_AQWM01000040.1"/>
</dbReference>
<dbReference type="InterPro" id="IPR050491">
    <property type="entry name" value="AmpC-like"/>
</dbReference>
<gene>
    <name evidence="4" type="ORF">ABENE_20090</name>
</gene>
<organism evidence="4 5">
    <name type="scientific">Asticcacaulis benevestitus DSM 16100 = ATCC BAA-896</name>
    <dbReference type="NCBI Taxonomy" id="1121022"/>
    <lineage>
        <taxon>Bacteria</taxon>
        <taxon>Pseudomonadati</taxon>
        <taxon>Pseudomonadota</taxon>
        <taxon>Alphaproteobacteria</taxon>
        <taxon>Caulobacterales</taxon>
        <taxon>Caulobacteraceae</taxon>
        <taxon>Asticcacaulis</taxon>
    </lineage>
</organism>
<keyword evidence="5" id="KW-1185">Reference proteome</keyword>
<dbReference type="Proteomes" id="UP000017837">
    <property type="component" value="Unassembled WGS sequence"/>
</dbReference>
<dbReference type="eggNOG" id="COG1680">
    <property type="taxonomic scope" value="Bacteria"/>
</dbReference>
<feature type="signal peptide" evidence="1">
    <location>
        <begin position="1"/>
        <end position="22"/>
    </location>
</feature>
<sequence>MHIFKSLLLASALLSVAPTAFAADDTARMDQVVQSHVDAKEFMGTVLVARDGKVIFEKAYGYANLEWMVPETIDTKYRLGSVTKQFTAASILLLQERGKLKLSDPIKLYVPEAPAAWDKITIAHLLSHTSGVINFTGLPDYAATQRLPTTPAELIKRFRDQPLDFKPGEGWNYSNSGYVLLTAAIEKASGQTYTQFLTDNIFKPLGMDDTGYDNASTLLSHRASGYTPGAGMPRNADFIDMTVPQGAGGLYSTTHDLLKWEQGLFGGKVLKPESLALMTTPVKDGYAMGVGVADGANGKEVSHGGGIDGFNTHLSYYPADKTTIVVLSNMNGPVTDVIDSQLGDLAHGKKVELASERKSVEVAPAVLETYAGTYALAPTFKLVMTVENGQLMTQATGQGKFPLFAESETVFFLKVVDAKVEFFKGSDGKVAYLVLHQNGRDQKAMKE</sequence>
<dbReference type="InterPro" id="IPR012338">
    <property type="entry name" value="Beta-lactam/transpept-like"/>
</dbReference>
<evidence type="ECO:0000313" key="5">
    <source>
        <dbReference type="Proteomes" id="UP000017837"/>
    </source>
</evidence>
<evidence type="ECO:0000256" key="1">
    <source>
        <dbReference type="SAM" id="SignalP"/>
    </source>
</evidence>
<evidence type="ECO:0000259" key="2">
    <source>
        <dbReference type="Pfam" id="PF00144"/>
    </source>
</evidence>
<keyword evidence="1" id="KW-0732">Signal</keyword>
<name>V4PEL1_9CAUL</name>
<proteinExistence type="predicted"/>
<dbReference type="PANTHER" id="PTHR46825">
    <property type="entry name" value="D-ALANYL-D-ALANINE-CARBOXYPEPTIDASE/ENDOPEPTIDASE AMPH"/>
    <property type="match status" value="1"/>
</dbReference>
<dbReference type="Pfam" id="PF00144">
    <property type="entry name" value="Beta-lactamase"/>
    <property type="match status" value="1"/>
</dbReference>
<dbReference type="InterPro" id="IPR021860">
    <property type="entry name" value="Peptidase_S12_Pab87-rel_C"/>
</dbReference>
<reference evidence="4 5" key="1">
    <citation type="journal article" date="2014" name="Nature">
        <title>Sequential evolution of bacterial morphology by co-option of a developmental regulator.</title>
        <authorList>
            <person name="Jiang C."/>
            <person name="Brown P.J."/>
            <person name="Ducret A."/>
            <person name="Brun Y.V."/>
        </authorList>
    </citation>
    <scope>NUCLEOTIDE SEQUENCE [LARGE SCALE GENOMIC DNA]</scope>
    <source>
        <strain evidence="4 5">DSM 16100</strain>
    </source>
</reference>
<comment type="caution">
    <text evidence="4">The sequence shown here is derived from an EMBL/GenBank/DDBJ whole genome shotgun (WGS) entry which is preliminary data.</text>
</comment>
<evidence type="ECO:0000313" key="4">
    <source>
        <dbReference type="EMBL" id="ESQ83775.1"/>
    </source>
</evidence>
<dbReference type="Pfam" id="PF11954">
    <property type="entry name" value="DUF3471"/>
    <property type="match status" value="1"/>
</dbReference>
<dbReference type="PANTHER" id="PTHR46825:SF9">
    <property type="entry name" value="BETA-LACTAMASE-RELATED DOMAIN-CONTAINING PROTEIN"/>
    <property type="match status" value="1"/>
</dbReference>
<dbReference type="Gene3D" id="3.40.710.10">
    <property type="entry name" value="DD-peptidase/beta-lactamase superfamily"/>
    <property type="match status" value="1"/>
</dbReference>
<feature type="chain" id="PRO_5004723649" description="Beta-lactamase-related domain-containing protein" evidence="1">
    <location>
        <begin position="23"/>
        <end position="447"/>
    </location>
</feature>
<accession>V4PEL1</accession>
<dbReference type="AlphaFoldDB" id="V4PEL1"/>
<dbReference type="OrthoDB" id="7168600at2"/>
<dbReference type="EMBL" id="AWGB01000068">
    <property type="protein sequence ID" value="ESQ83775.1"/>
    <property type="molecule type" value="Genomic_DNA"/>
</dbReference>
<dbReference type="InterPro" id="IPR001466">
    <property type="entry name" value="Beta-lactam-related"/>
</dbReference>
<evidence type="ECO:0008006" key="6">
    <source>
        <dbReference type="Google" id="ProtNLM"/>
    </source>
</evidence>
<protein>
    <recommendedName>
        <fullName evidence="6">Beta-lactamase-related domain-containing protein</fullName>
    </recommendedName>
</protein>
<feature type="domain" description="Peptidase S12 Pab87-related C-terminal" evidence="3">
    <location>
        <begin position="357"/>
        <end position="439"/>
    </location>
</feature>
<dbReference type="PATRIC" id="fig|1121022.4.peg.4116"/>